<dbReference type="GO" id="GO:0016740">
    <property type="term" value="F:transferase activity"/>
    <property type="evidence" value="ECO:0007669"/>
    <property type="project" value="UniProtKB-KW"/>
</dbReference>
<dbReference type="Proteomes" id="UP000199011">
    <property type="component" value="Unassembled WGS sequence"/>
</dbReference>
<dbReference type="RefSeq" id="WP_217644286.1">
    <property type="nucleotide sequence ID" value="NZ_CAWRAH010000044.1"/>
</dbReference>
<proteinExistence type="predicted"/>
<keyword evidence="2" id="KW-1185">Reference proteome</keyword>
<evidence type="ECO:0000313" key="2">
    <source>
        <dbReference type="Proteomes" id="UP000199011"/>
    </source>
</evidence>
<evidence type="ECO:0000313" key="1">
    <source>
        <dbReference type="EMBL" id="SFN53100.1"/>
    </source>
</evidence>
<dbReference type="EMBL" id="FOVO01000007">
    <property type="protein sequence ID" value="SFN53100.1"/>
    <property type="molecule type" value="Genomic_DNA"/>
</dbReference>
<keyword evidence="1" id="KW-0808">Transferase</keyword>
<dbReference type="AlphaFoldDB" id="A0A1I4ZSX6"/>
<protein>
    <submittedName>
        <fullName evidence="1">Nucleotidyl transferase AbiEii toxin, Type IV TA system</fullName>
    </submittedName>
</protein>
<reference evidence="2" key="1">
    <citation type="submission" date="2016-10" db="EMBL/GenBank/DDBJ databases">
        <authorList>
            <person name="Varghese N."/>
            <person name="Submissions S."/>
        </authorList>
    </citation>
    <scope>NUCLEOTIDE SEQUENCE [LARGE SCALE GENOMIC DNA]</scope>
    <source>
        <strain evidence="2">DSM 16522</strain>
    </source>
</reference>
<organism evidence="1 2">
    <name type="scientific">Xenorhabdus japonica</name>
    <dbReference type="NCBI Taxonomy" id="53341"/>
    <lineage>
        <taxon>Bacteria</taxon>
        <taxon>Pseudomonadati</taxon>
        <taxon>Pseudomonadota</taxon>
        <taxon>Gammaproteobacteria</taxon>
        <taxon>Enterobacterales</taxon>
        <taxon>Morganellaceae</taxon>
        <taxon>Xenorhabdus</taxon>
    </lineage>
</organism>
<dbReference type="STRING" id="53341.SAMN05421579_10787"/>
<sequence length="117" mass="13719">MLVKRNSERKDDATLIRHIYDVHCIDADQKLDFETLMPLLQTVLQEDVKRFGNQHAEFVANPVQELQPGLQELESNYMFYNMFTDFITPMVFNTETLDFDTCFASFKRIAQSLMNSN</sequence>
<accession>A0A1I4ZSX6</accession>
<gene>
    <name evidence="1" type="ORF">SAMN05421579_10787</name>
</gene>
<name>A0A1I4ZSX6_9GAMM</name>